<comment type="caution">
    <text evidence="2">The sequence shown here is derived from an EMBL/GenBank/DDBJ whole genome shotgun (WGS) entry which is preliminary data.</text>
</comment>
<evidence type="ECO:0000256" key="1">
    <source>
        <dbReference type="SAM" id="MobiDB-lite"/>
    </source>
</evidence>
<sequence>MGIFGREKRGEQLSESPVTAAEKEEEIIESGRKYGRLEEDIKELEEFKRNFLLGREGIRSWMPTKVKIGWLGIEEEIYWDIWKNLEKNITKCEGEISMLTNQKENLLDQLHDRGLILNEEYEIKKKELGKNKEELGKNKEELENFKQKELGMHRREDEGEKKE</sequence>
<evidence type="ECO:0000313" key="2">
    <source>
        <dbReference type="EMBL" id="TSC97506.1"/>
    </source>
</evidence>
<dbReference type="AlphaFoldDB" id="A0A554LXB6"/>
<protein>
    <submittedName>
        <fullName evidence="2">Uncharacterized protein</fullName>
    </submittedName>
</protein>
<reference evidence="2 3" key="1">
    <citation type="submission" date="2017-07" db="EMBL/GenBank/DDBJ databases">
        <title>Mechanisms for carbon and nitrogen cycling indicate functional differentiation within the Candidate Phyla Radiation.</title>
        <authorList>
            <person name="Danczak R.E."/>
            <person name="Johnston M.D."/>
            <person name="Kenah C."/>
            <person name="Slattery M."/>
            <person name="Wrighton K.C."/>
            <person name="Wilkins M.J."/>
        </authorList>
    </citation>
    <scope>NUCLEOTIDE SEQUENCE [LARGE SCALE GENOMIC DNA]</scope>
    <source>
        <strain evidence="2">Licking1014_2</strain>
    </source>
</reference>
<organism evidence="2 3">
    <name type="scientific">Candidatus Berkelbacteria bacterium Licking1014_2</name>
    <dbReference type="NCBI Taxonomy" id="2017146"/>
    <lineage>
        <taxon>Bacteria</taxon>
        <taxon>Candidatus Berkelbacteria</taxon>
    </lineage>
</organism>
<feature type="compositionally biased region" description="Basic and acidic residues" evidence="1">
    <location>
        <begin position="1"/>
        <end position="12"/>
    </location>
</feature>
<feature type="region of interest" description="Disordered" evidence="1">
    <location>
        <begin position="135"/>
        <end position="163"/>
    </location>
</feature>
<feature type="region of interest" description="Disordered" evidence="1">
    <location>
        <begin position="1"/>
        <end position="25"/>
    </location>
</feature>
<gene>
    <name evidence="2" type="ORF">CEN88_19</name>
</gene>
<accession>A0A554LXB6</accession>
<dbReference type="EMBL" id="VMGL01000001">
    <property type="protein sequence ID" value="TSC97506.1"/>
    <property type="molecule type" value="Genomic_DNA"/>
</dbReference>
<name>A0A554LXB6_9BACT</name>
<proteinExistence type="predicted"/>
<dbReference type="Proteomes" id="UP000318711">
    <property type="component" value="Unassembled WGS sequence"/>
</dbReference>
<evidence type="ECO:0000313" key="3">
    <source>
        <dbReference type="Proteomes" id="UP000318711"/>
    </source>
</evidence>